<gene>
    <name evidence="5" type="ORF">L207DRAFT_593282</name>
</gene>
<evidence type="ECO:0000313" key="5">
    <source>
        <dbReference type="EMBL" id="PMD29721.1"/>
    </source>
</evidence>
<evidence type="ECO:0000259" key="4">
    <source>
        <dbReference type="Pfam" id="PF01494"/>
    </source>
</evidence>
<keyword evidence="1" id="KW-0285">Flavoprotein</keyword>
<evidence type="ECO:0000256" key="1">
    <source>
        <dbReference type="ARBA" id="ARBA00022630"/>
    </source>
</evidence>
<evidence type="ECO:0000256" key="2">
    <source>
        <dbReference type="ARBA" id="ARBA00022827"/>
    </source>
</evidence>
<organism evidence="5 6">
    <name type="scientific">Hyaloscypha variabilis (strain UAMH 11265 / GT02V1 / F)</name>
    <name type="common">Meliniomyces variabilis</name>
    <dbReference type="NCBI Taxonomy" id="1149755"/>
    <lineage>
        <taxon>Eukaryota</taxon>
        <taxon>Fungi</taxon>
        <taxon>Dikarya</taxon>
        <taxon>Ascomycota</taxon>
        <taxon>Pezizomycotina</taxon>
        <taxon>Leotiomycetes</taxon>
        <taxon>Helotiales</taxon>
        <taxon>Hyaloscyphaceae</taxon>
        <taxon>Hyaloscypha</taxon>
        <taxon>Hyaloscypha variabilis</taxon>
    </lineage>
</organism>
<keyword evidence="2" id="KW-0274">FAD</keyword>
<dbReference type="OrthoDB" id="10016252at2759"/>
<dbReference type="SUPFAM" id="SSF51905">
    <property type="entry name" value="FAD/NAD(P)-binding domain"/>
    <property type="match status" value="1"/>
</dbReference>
<keyword evidence="3" id="KW-0560">Oxidoreductase</keyword>
<dbReference type="PANTHER" id="PTHR43476:SF3">
    <property type="entry name" value="FAD-BINDING MONOOXYGENASE"/>
    <property type="match status" value="1"/>
</dbReference>
<accession>A0A2J6QTX9</accession>
<dbReference type="InterPro" id="IPR002938">
    <property type="entry name" value="FAD-bd"/>
</dbReference>
<dbReference type="STRING" id="1149755.A0A2J6QTX9"/>
<dbReference type="Gene3D" id="3.30.70.2450">
    <property type="match status" value="1"/>
</dbReference>
<dbReference type="InterPro" id="IPR036188">
    <property type="entry name" value="FAD/NAD-bd_sf"/>
</dbReference>
<dbReference type="EMBL" id="KZ613972">
    <property type="protein sequence ID" value="PMD29721.1"/>
    <property type="molecule type" value="Genomic_DNA"/>
</dbReference>
<dbReference type="PANTHER" id="PTHR43476">
    <property type="entry name" value="3-(3-HYDROXY-PHENYL)PROPIONATE/3-HYDROXYCINNAMIC ACID HYDROXYLASE"/>
    <property type="match status" value="1"/>
</dbReference>
<keyword evidence="6" id="KW-1185">Reference proteome</keyword>
<name>A0A2J6QTX9_HYAVF</name>
<dbReference type="Pfam" id="PF01494">
    <property type="entry name" value="FAD_binding_3"/>
    <property type="match status" value="1"/>
</dbReference>
<feature type="domain" description="FAD-binding" evidence="4">
    <location>
        <begin position="10"/>
        <end position="377"/>
    </location>
</feature>
<dbReference type="Gene3D" id="3.50.50.60">
    <property type="entry name" value="FAD/NAD(P)-binding domain"/>
    <property type="match status" value="1"/>
</dbReference>
<dbReference type="GO" id="GO:0019622">
    <property type="term" value="P:3-(3-hydroxy)phenylpropionate catabolic process"/>
    <property type="evidence" value="ECO:0007669"/>
    <property type="project" value="TreeGrafter"/>
</dbReference>
<protein>
    <submittedName>
        <fullName evidence="5">FAD/NAD(P)-binding domain-containing protein</fullName>
    </submittedName>
</protein>
<dbReference type="AlphaFoldDB" id="A0A2J6QTX9"/>
<dbReference type="PRINTS" id="PR00420">
    <property type="entry name" value="RNGMNOXGNASE"/>
</dbReference>
<reference evidence="5 6" key="1">
    <citation type="submission" date="2016-04" db="EMBL/GenBank/DDBJ databases">
        <title>A degradative enzymes factory behind the ericoid mycorrhizal symbiosis.</title>
        <authorList>
            <consortium name="DOE Joint Genome Institute"/>
            <person name="Martino E."/>
            <person name="Morin E."/>
            <person name="Grelet G."/>
            <person name="Kuo A."/>
            <person name="Kohler A."/>
            <person name="Daghino S."/>
            <person name="Barry K."/>
            <person name="Choi C."/>
            <person name="Cichocki N."/>
            <person name="Clum A."/>
            <person name="Copeland A."/>
            <person name="Hainaut M."/>
            <person name="Haridas S."/>
            <person name="Labutti K."/>
            <person name="Lindquist E."/>
            <person name="Lipzen A."/>
            <person name="Khouja H.-R."/>
            <person name="Murat C."/>
            <person name="Ohm R."/>
            <person name="Olson A."/>
            <person name="Spatafora J."/>
            <person name="Veneault-Fourrey C."/>
            <person name="Henrissat B."/>
            <person name="Grigoriev I."/>
            <person name="Martin F."/>
            <person name="Perotto S."/>
        </authorList>
    </citation>
    <scope>NUCLEOTIDE SEQUENCE [LARGE SCALE GENOMIC DNA]</scope>
    <source>
        <strain evidence="5 6">F</strain>
    </source>
</reference>
<sequence>MATNNTLETTDVLIVGCGPTGALLTALLGQFGVENIVLEKEAGVTDDPRGITLDEDGVRLLQEVGIYDKIYTEMGSSLGLVQFMTSKTDLHEAPFLKFDMSTTEGGTGHVGVISVRQPILEKYVRLATTRHTSSQLRSSCTVNHIEEDADWVYCQYLDASGEQKKIRSKFLVGCDGKTGFTRKSYLEPKGVLMEQISSFGYNETWVAMNLKLTPPTTETHPTFPLWKLGYTPDQVYNLFFPPHFRFICNAERPAVCGRFGPAADRLWRLEFVVQKGEDPMLMSSDTKTMEILMPYLTHPGISDSDIQFPSDCINVLRSRPFAFSARRCNKFAVGRVLLAGDAAHVFPPFGGQGIASGFRDASGLAWRLAIAVRENTKNYNHLFTGWFEERKQQLQVSLAKTIRNGKLCTQGNTWQFTFLKLFFRIMQLIPFMNRQVERGPRIDGMIRYHWQKGLPFLDDSCGGVTLPQVYCSPLVSSWKAMKVMFTDDVIFEKSKQGMFQLIVLLKHLPDLQATRKSVLDIDEASKGYLLAEETTFIVQHSVIRDVPIDIGNDVFRLATADEFAATESLCKGRPVPKYYDMYQMKKELRGKTFVIVRPDRFVYGACDTADELHRIIQGMHERIGL</sequence>
<dbReference type="InterPro" id="IPR050631">
    <property type="entry name" value="PheA/TfdB_FAD_monoxygenase"/>
</dbReference>
<proteinExistence type="predicted"/>
<dbReference type="GO" id="GO:0008688">
    <property type="term" value="F:3-(3-hydroxyphenyl)propionate hydroxylase activity"/>
    <property type="evidence" value="ECO:0007669"/>
    <property type="project" value="TreeGrafter"/>
</dbReference>
<dbReference type="Proteomes" id="UP000235786">
    <property type="component" value="Unassembled WGS sequence"/>
</dbReference>
<dbReference type="GO" id="GO:0071949">
    <property type="term" value="F:FAD binding"/>
    <property type="evidence" value="ECO:0007669"/>
    <property type="project" value="InterPro"/>
</dbReference>
<evidence type="ECO:0000313" key="6">
    <source>
        <dbReference type="Proteomes" id="UP000235786"/>
    </source>
</evidence>
<evidence type="ECO:0000256" key="3">
    <source>
        <dbReference type="ARBA" id="ARBA00023002"/>
    </source>
</evidence>